<evidence type="ECO:0000313" key="1">
    <source>
        <dbReference type="EMBL" id="CDW46510.1"/>
    </source>
</evidence>
<dbReference type="AlphaFoldDB" id="A0A0K2V863"/>
<reference evidence="1" key="1">
    <citation type="submission" date="2014-05" db="EMBL/GenBank/DDBJ databases">
        <authorList>
            <person name="Chronopoulou M."/>
        </authorList>
    </citation>
    <scope>NUCLEOTIDE SEQUENCE</scope>
    <source>
        <tissue evidence="1">Whole organism</tissue>
    </source>
</reference>
<organism evidence="1">
    <name type="scientific">Lepeophtheirus salmonis</name>
    <name type="common">Salmon louse</name>
    <name type="synonym">Caligus salmonis</name>
    <dbReference type="NCBI Taxonomy" id="72036"/>
    <lineage>
        <taxon>Eukaryota</taxon>
        <taxon>Metazoa</taxon>
        <taxon>Ecdysozoa</taxon>
        <taxon>Arthropoda</taxon>
        <taxon>Crustacea</taxon>
        <taxon>Multicrustacea</taxon>
        <taxon>Hexanauplia</taxon>
        <taxon>Copepoda</taxon>
        <taxon>Siphonostomatoida</taxon>
        <taxon>Caligidae</taxon>
        <taxon>Lepeophtheirus</taxon>
    </lineage>
</organism>
<accession>A0A0K2V863</accession>
<proteinExistence type="predicted"/>
<dbReference type="EMBL" id="HACA01029149">
    <property type="protein sequence ID" value="CDW46510.1"/>
    <property type="molecule type" value="Transcribed_RNA"/>
</dbReference>
<protein>
    <submittedName>
        <fullName evidence="1">Uncharacterized protein</fullName>
    </submittedName>
</protein>
<name>A0A0K2V863_LEPSM</name>
<sequence>YVSIIFSSFEYVCNVNSDIDNYVASIIVFDSGKFELDCIFSFVFLLF</sequence>
<feature type="non-terminal residue" evidence="1">
    <location>
        <position position="1"/>
    </location>
</feature>